<feature type="transmembrane region" description="Helical" evidence="17">
    <location>
        <begin position="475"/>
        <end position="501"/>
    </location>
</feature>
<evidence type="ECO:0000313" key="20">
    <source>
        <dbReference type="Proteomes" id="UP000215367"/>
    </source>
</evidence>
<feature type="transmembrane region" description="Helical" evidence="17">
    <location>
        <begin position="223"/>
        <end position="246"/>
    </location>
</feature>
<evidence type="ECO:0000256" key="15">
    <source>
        <dbReference type="ARBA" id="ARBA00032392"/>
    </source>
</evidence>
<dbReference type="GO" id="GO:0006814">
    <property type="term" value="P:sodium ion transport"/>
    <property type="evidence" value="ECO:0007669"/>
    <property type="project" value="UniProtKB-KW"/>
</dbReference>
<keyword evidence="9 17" id="KW-1133">Transmembrane helix</keyword>
<name>A0A235H4B1_AZOBR</name>
<evidence type="ECO:0000256" key="10">
    <source>
        <dbReference type="ARBA" id="ARBA00023053"/>
    </source>
</evidence>
<evidence type="ECO:0000256" key="2">
    <source>
        <dbReference type="ARBA" id="ARBA00006434"/>
    </source>
</evidence>
<dbReference type="Proteomes" id="UP000215367">
    <property type="component" value="Unassembled WGS sequence"/>
</dbReference>
<dbReference type="InterPro" id="IPR001734">
    <property type="entry name" value="Na/solute_symporter"/>
</dbReference>
<dbReference type="NCBIfam" id="NF006903">
    <property type="entry name" value="PRK09395.1"/>
    <property type="match status" value="1"/>
</dbReference>
<dbReference type="AlphaFoldDB" id="A0A235H4B1"/>
<evidence type="ECO:0000256" key="9">
    <source>
        <dbReference type="ARBA" id="ARBA00022989"/>
    </source>
</evidence>
<comment type="subcellular location">
    <subcellularLocation>
        <location evidence="1">Cell inner membrane</location>
        <topology evidence="1">Multi-pass membrane protein</topology>
    </subcellularLocation>
</comment>
<dbReference type="Pfam" id="PF00474">
    <property type="entry name" value="SSF"/>
    <property type="match status" value="1"/>
</dbReference>
<keyword evidence="8" id="KW-0769">Symport</keyword>
<feature type="transmembrane region" description="Helical" evidence="17">
    <location>
        <begin position="49"/>
        <end position="68"/>
    </location>
</feature>
<feature type="transmembrane region" description="Helical" evidence="17">
    <location>
        <begin position="444"/>
        <end position="468"/>
    </location>
</feature>
<dbReference type="EMBL" id="NOWT01000048">
    <property type="protein sequence ID" value="OYD80656.1"/>
    <property type="molecule type" value="Genomic_DNA"/>
</dbReference>
<evidence type="ECO:0000256" key="7">
    <source>
        <dbReference type="ARBA" id="ARBA00022692"/>
    </source>
</evidence>
<dbReference type="InterPro" id="IPR050277">
    <property type="entry name" value="Sodium:Solute_Symporter"/>
</dbReference>
<keyword evidence="5" id="KW-1003">Cell membrane</keyword>
<dbReference type="PANTHER" id="PTHR48086">
    <property type="entry name" value="SODIUM/PROLINE SYMPORTER-RELATED"/>
    <property type="match status" value="1"/>
</dbReference>
<evidence type="ECO:0000256" key="12">
    <source>
        <dbReference type="ARBA" id="ARBA00023136"/>
    </source>
</evidence>
<dbReference type="FunFam" id="1.20.1730.10:FF:000001">
    <property type="entry name" value="Cation/acetate symporter ActP"/>
    <property type="match status" value="1"/>
</dbReference>
<feature type="transmembrane region" description="Helical" evidence="17">
    <location>
        <begin position="513"/>
        <end position="531"/>
    </location>
</feature>
<dbReference type="InterPro" id="IPR018212">
    <property type="entry name" value="Na/solute_symporter_CS"/>
</dbReference>
<keyword evidence="11" id="KW-0406">Ion transport</keyword>
<dbReference type="PROSITE" id="PS50283">
    <property type="entry name" value="NA_SOLUT_SYMP_3"/>
    <property type="match status" value="1"/>
</dbReference>
<evidence type="ECO:0000256" key="13">
    <source>
        <dbReference type="ARBA" id="ARBA00023201"/>
    </source>
</evidence>
<comment type="similarity">
    <text evidence="2 16">Belongs to the sodium:solute symporter (SSF) (TC 2.A.21) family.</text>
</comment>
<geneLocation type="plasmid" evidence="19">
    <name>unnamed</name>
</geneLocation>
<reference evidence="19 20" key="1">
    <citation type="submission" date="2017-07" db="EMBL/GenBank/DDBJ databases">
        <title>Whole genome sequence of Azospirillum brasilense 2A1, a potential biofertilizer strain.</title>
        <authorList>
            <person name="Fontana C.A."/>
            <person name="Toffoli L.M."/>
            <person name="Salazar S.M."/>
            <person name="Puglisi E."/>
            <person name="Pedraza R."/>
            <person name="Bassi D."/>
            <person name="Cocconcelli P.S."/>
        </authorList>
    </citation>
    <scope>NUCLEOTIDE SEQUENCE [LARGE SCALE GENOMIC DNA]</scope>
    <source>
        <strain evidence="19 20">2A1</strain>
        <plasmid evidence="19">unnamed</plasmid>
    </source>
</reference>
<keyword evidence="19" id="KW-0614">Plasmid</keyword>
<evidence type="ECO:0000256" key="1">
    <source>
        <dbReference type="ARBA" id="ARBA00004429"/>
    </source>
</evidence>
<dbReference type="RefSeq" id="WP_094307016.1">
    <property type="nucleotide sequence ID" value="NZ_NOWT01000048.1"/>
</dbReference>
<evidence type="ECO:0000256" key="18">
    <source>
        <dbReference type="SAM" id="SignalP"/>
    </source>
</evidence>
<accession>A0A235H4B1</accession>
<evidence type="ECO:0000256" key="3">
    <source>
        <dbReference type="ARBA" id="ARBA00018047"/>
    </source>
</evidence>
<keyword evidence="12 17" id="KW-0472">Membrane</keyword>
<dbReference type="GO" id="GO:0015123">
    <property type="term" value="F:acetate transmembrane transporter activity"/>
    <property type="evidence" value="ECO:0007669"/>
    <property type="project" value="TreeGrafter"/>
</dbReference>
<dbReference type="Gene3D" id="1.20.1730.10">
    <property type="entry name" value="Sodium/glucose cotransporter"/>
    <property type="match status" value="1"/>
</dbReference>
<protein>
    <recommendedName>
        <fullName evidence="3">Cation/acetate symporter ActP</fullName>
    </recommendedName>
    <alternativeName>
        <fullName evidence="15">Acetate permease</fullName>
    </alternativeName>
    <alternativeName>
        <fullName evidence="14">Acetate transporter ActP</fullName>
    </alternativeName>
</protein>
<evidence type="ECO:0000256" key="4">
    <source>
        <dbReference type="ARBA" id="ARBA00022448"/>
    </source>
</evidence>
<evidence type="ECO:0000256" key="17">
    <source>
        <dbReference type="SAM" id="Phobius"/>
    </source>
</evidence>
<evidence type="ECO:0000256" key="14">
    <source>
        <dbReference type="ARBA" id="ARBA00031561"/>
    </source>
</evidence>
<sequence length="564" mass="58660">MSAAHRLAAPIAAPIAVASAALLPVLAAGSAFAAAIDGAVERQPVNVTAIAMFLLFVAGTLGITYWASKRTRSASDFYTAGGGISGFQNGLAIAGDYMSAAAFLGLSGMVFAKGFDGVIYTIGFLVGWPLMLFLIAERLRNLGRFTFADVASYRLGQTPIRSLAAVGSLTVVCFYLIAQMVGAGKLIQLLFGLDYTYAVVMVGVLMILYVTFGGMLATTWVQIIKAVMLLGGCTVLVGLALAQFGFNPERLLQQAVAAHAASAAILRPSAAMADPIAAVSLSLALMCGPAGLPHILMRFFTVPDAKEARKSVVYATGFIGYFFILTVTIGFLAIVIVGTNPAYLDAAGKILGGGNMAAIHLSKAIGGNIFLGFISAVAFATILAVVAGLTLAGASAVSHDLYARVLKKGNATEASEMRVSRLATLALGVIAITLGLLFENQNIAFMVGLAFGLAASVNFPVLILSIFWKGLTTRGAFVGGFAGLVSCVAFVVLGPTVWVSVFKFPAPIFPYEHPALFSMVIAFATTWLFSVTDRSARAAAEAKAYEYQYIRSETGLGAAGAASH</sequence>
<dbReference type="PANTHER" id="PTHR48086:SF6">
    <property type="entry name" value="CATION_ACETATE SYMPORTER ACTP"/>
    <property type="match status" value="1"/>
</dbReference>
<comment type="caution">
    <text evidence="19">The sequence shown here is derived from an EMBL/GenBank/DDBJ whole genome shotgun (WGS) entry which is preliminary data.</text>
</comment>
<dbReference type="GO" id="GO:0005886">
    <property type="term" value="C:plasma membrane"/>
    <property type="evidence" value="ECO:0007669"/>
    <property type="project" value="UniProtKB-SubCell"/>
</dbReference>
<dbReference type="GO" id="GO:0006847">
    <property type="term" value="P:plasma membrane acetate transport"/>
    <property type="evidence" value="ECO:0007669"/>
    <property type="project" value="TreeGrafter"/>
</dbReference>
<proteinExistence type="inferred from homology"/>
<feature type="chain" id="PRO_5012466684" description="Cation/acetate symporter ActP" evidence="18">
    <location>
        <begin position="34"/>
        <end position="564"/>
    </location>
</feature>
<feature type="transmembrane region" description="Helical" evidence="17">
    <location>
        <begin position="369"/>
        <end position="398"/>
    </location>
</feature>
<evidence type="ECO:0000256" key="6">
    <source>
        <dbReference type="ARBA" id="ARBA00022519"/>
    </source>
</evidence>
<evidence type="ECO:0000256" key="11">
    <source>
        <dbReference type="ARBA" id="ARBA00023065"/>
    </source>
</evidence>
<dbReference type="InterPro" id="IPR038377">
    <property type="entry name" value="Na/Glc_symporter_sf"/>
</dbReference>
<keyword evidence="4" id="KW-0813">Transport</keyword>
<dbReference type="CDD" id="cd11480">
    <property type="entry name" value="SLC5sbd_u4"/>
    <property type="match status" value="1"/>
</dbReference>
<keyword evidence="13" id="KW-0739">Sodium transport</keyword>
<feature type="transmembrane region" description="Helical" evidence="17">
    <location>
        <begin position="276"/>
        <end position="300"/>
    </location>
</feature>
<feature type="transmembrane region" description="Helical" evidence="17">
    <location>
        <begin position="163"/>
        <end position="183"/>
    </location>
</feature>
<keyword evidence="18" id="KW-0732">Signal</keyword>
<keyword evidence="6" id="KW-0997">Cell inner membrane</keyword>
<dbReference type="PROSITE" id="PS00456">
    <property type="entry name" value="NA_SOLUT_SYMP_1"/>
    <property type="match status" value="1"/>
</dbReference>
<keyword evidence="10" id="KW-0915">Sodium</keyword>
<gene>
    <name evidence="19" type="primary">actP</name>
    <name evidence="19" type="ORF">CHT98_29950</name>
</gene>
<dbReference type="GO" id="GO:0015293">
    <property type="term" value="F:symporter activity"/>
    <property type="evidence" value="ECO:0007669"/>
    <property type="project" value="UniProtKB-KW"/>
</dbReference>
<organism evidence="19 20">
    <name type="scientific">Azospirillum brasilense</name>
    <dbReference type="NCBI Taxonomy" id="192"/>
    <lineage>
        <taxon>Bacteria</taxon>
        <taxon>Pseudomonadati</taxon>
        <taxon>Pseudomonadota</taxon>
        <taxon>Alphaproteobacteria</taxon>
        <taxon>Rhodospirillales</taxon>
        <taxon>Azospirillaceae</taxon>
        <taxon>Azospirillum</taxon>
    </lineage>
</organism>
<dbReference type="NCBIfam" id="NF009135">
    <property type="entry name" value="PRK12488.1"/>
    <property type="match status" value="1"/>
</dbReference>
<evidence type="ECO:0000256" key="16">
    <source>
        <dbReference type="RuleBase" id="RU362091"/>
    </source>
</evidence>
<feature type="transmembrane region" description="Helical" evidence="17">
    <location>
        <begin position="89"/>
        <end position="112"/>
    </location>
</feature>
<feature type="transmembrane region" description="Helical" evidence="17">
    <location>
        <begin position="118"/>
        <end position="136"/>
    </location>
</feature>
<evidence type="ECO:0000256" key="5">
    <source>
        <dbReference type="ARBA" id="ARBA00022475"/>
    </source>
</evidence>
<feature type="transmembrane region" description="Helical" evidence="17">
    <location>
        <begin position="195"/>
        <end position="216"/>
    </location>
</feature>
<keyword evidence="7 17" id="KW-0812">Transmembrane</keyword>
<feature type="transmembrane region" description="Helical" evidence="17">
    <location>
        <begin position="419"/>
        <end position="438"/>
    </location>
</feature>
<evidence type="ECO:0000256" key="8">
    <source>
        <dbReference type="ARBA" id="ARBA00022847"/>
    </source>
</evidence>
<feature type="signal peptide" evidence="18">
    <location>
        <begin position="1"/>
        <end position="33"/>
    </location>
</feature>
<dbReference type="NCBIfam" id="TIGR00813">
    <property type="entry name" value="sss"/>
    <property type="match status" value="1"/>
</dbReference>
<feature type="transmembrane region" description="Helical" evidence="17">
    <location>
        <begin position="312"/>
        <end position="337"/>
    </location>
</feature>
<evidence type="ECO:0000313" key="19">
    <source>
        <dbReference type="EMBL" id="OYD80656.1"/>
    </source>
</evidence>